<name>A0A159YY90_9RHOB</name>
<keyword evidence="2" id="KW-0812">Transmembrane</keyword>
<gene>
    <name evidence="3" type="ORF">AKL17_0170</name>
</gene>
<protein>
    <submittedName>
        <fullName evidence="3">Uncharacterized protein</fullName>
    </submittedName>
</protein>
<dbReference type="STRING" id="1335048.AKL17_0170"/>
<dbReference type="OrthoDB" id="7159357at2"/>
<dbReference type="KEGG" id="daa:AKL17_0170"/>
<dbReference type="Proteomes" id="UP000076128">
    <property type="component" value="Chromosome"/>
</dbReference>
<evidence type="ECO:0000313" key="3">
    <source>
        <dbReference type="EMBL" id="AMY67432.1"/>
    </source>
</evidence>
<proteinExistence type="predicted"/>
<feature type="region of interest" description="Disordered" evidence="1">
    <location>
        <begin position="1"/>
        <end position="34"/>
    </location>
</feature>
<keyword evidence="2" id="KW-1133">Transmembrane helix</keyword>
<evidence type="ECO:0000256" key="2">
    <source>
        <dbReference type="SAM" id="Phobius"/>
    </source>
</evidence>
<dbReference type="PATRIC" id="fig|1335048.3.peg.177"/>
<organism evidence="3 4">
    <name type="scientific">Frigidibacter mobilis</name>
    <dbReference type="NCBI Taxonomy" id="1335048"/>
    <lineage>
        <taxon>Bacteria</taxon>
        <taxon>Pseudomonadati</taxon>
        <taxon>Pseudomonadota</taxon>
        <taxon>Alphaproteobacteria</taxon>
        <taxon>Rhodobacterales</taxon>
        <taxon>Paracoccaceae</taxon>
        <taxon>Frigidibacter</taxon>
    </lineage>
</organism>
<reference evidence="3 4" key="1">
    <citation type="submission" date="2015-09" db="EMBL/GenBank/DDBJ databases">
        <title>Complete genome sequence of Defluviimonas alba cai42t isolated from an oilfield in Xinjiang.</title>
        <authorList>
            <person name="Geng S."/>
            <person name="Pan X."/>
            <person name="Wu X."/>
        </authorList>
    </citation>
    <scope>NUCLEOTIDE SEQUENCE [LARGE SCALE GENOMIC DNA]</scope>
    <source>
        <strain evidence="4">cai42</strain>
    </source>
</reference>
<keyword evidence="2" id="KW-0472">Membrane</keyword>
<sequence length="153" mass="16286">MPLAQANAPRRESATPIAEPADATERGAILRGEDPELEAEIAAANRPPRRELLPDIEEINSTLRATSERGREAAAVDAPEALRRRRSGFRLGFGLSLGLVLVLLGVYLGAPRISAQLPGAAPALASYVGAIDQGRIWLDRTVTTRIEALTSGN</sequence>
<dbReference type="EMBL" id="CP012661">
    <property type="protein sequence ID" value="AMY67432.1"/>
    <property type="molecule type" value="Genomic_DNA"/>
</dbReference>
<dbReference type="RefSeq" id="WP_066808660.1">
    <property type="nucleotide sequence ID" value="NZ_CP012661.1"/>
</dbReference>
<evidence type="ECO:0000313" key="4">
    <source>
        <dbReference type="Proteomes" id="UP000076128"/>
    </source>
</evidence>
<feature type="transmembrane region" description="Helical" evidence="2">
    <location>
        <begin position="91"/>
        <end position="110"/>
    </location>
</feature>
<keyword evidence="4" id="KW-1185">Reference proteome</keyword>
<evidence type="ECO:0000256" key="1">
    <source>
        <dbReference type="SAM" id="MobiDB-lite"/>
    </source>
</evidence>
<accession>A0A159YY90</accession>
<dbReference type="AlphaFoldDB" id="A0A159YY90"/>